<comment type="caution">
    <text evidence="1">The sequence shown here is derived from an EMBL/GenBank/DDBJ whole genome shotgun (WGS) entry which is preliminary data.</text>
</comment>
<feature type="non-terminal residue" evidence="1">
    <location>
        <position position="1"/>
    </location>
</feature>
<name>A0ACA9RX50_9GLOM</name>
<keyword evidence="2" id="KW-1185">Reference proteome</keyword>
<proteinExistence type="predicted"/>
<sequence>TSPQQYFSPQQGSSQQYLPPQQYFSPQQDSSQQYSPPQQSLTAQQCFLSQPYLLNQPNSLDVQEVEFEYYYTQNKVENFMNQWVE</sequence>
<gene>
    <name evidence="1" type="ORF">RPERSI_LOCUS23877</name>
</gene>
<organism evidence="1 2">
    <name type="scientific">Racocetra persica</name>
    <dbReference type="NCBI Taxonomy" id="160502"/>
    <lineage>
        <taxon>Eukaryota</taxon>
        <taxon>Fungi</taxon>
        <taxon>Fungi incertae sedis</taxon>
        <taxon>Mucoromycota</taxon>
        <taxon>Glomeromycotina</taxon>
        <taxon>Glomeromycetes</taxon>
        <taxon>Diversisporales</taxon>
        <taxon>Gigasporaceae</taxon>
        <taxon>Racocetra</taxon>
    </lineage>
</organism>
<accession>A0ACA9RX50</accession>
<evidence type="ECO:0000313" key="1">
    <source>
        <dbReference type="EMBL" id="CAG8813925.1"/>
    </source>
</evidence>
<reference evidence="1" key="1">
    <citation type="submission" date="2021-06" db="EMBL/GenBank/DDBJ databases">
        <authorList>
            <person name="Kallberg Y."/>
            <person name="Tangrot J."/>
            <person name="Rosling A."/>
        </authorList>
    </citation>
    <scope>NUCLEOTIDE SEQUENCE</scope>
    <source>
        <strain evidence="1">MA461A</strain>
    </source>
</reference>
<dbReference type="EMBL" id="CAJVQC010075534">
    <property type="protein sequence ID" value="CAG8813925.1"/>
    <property type="molecule type" value="Genomic_DNA"/>
</dbReference>
<dbReference type="Proteomes" id="UP000789920">
    <property type="component" value="Unassembled WGS sequence"/>
</dbReference>
<evidence type="ECO:0000313" key="2">
    <source>
        <dbReference type="Proteomes" id="UP000789920"/>
    </source>
</evidence>
<protein>
    <submittedName>
        <fullName evidence="1">2845_t:CDS:1</fullName>
    </submittedName>
</protein>